<evidence type="ECO:0000313" key="3">
    <source>
        <dbReference type="Proteomes" id="UP001236500"/>
    </source>
</evidence>
<accession>A0ABY8NAG3</accession>
<dbReference type="GO" id="GO:0016787">
    <property type="term" value="F:hydrolase activity"/>
    <property type="evidence" value="ECO:0007669"/>
    <property type="project" value="UniProtKB-KW"/>
</dbReference>
<feature type="domain" description="Beta-lactamase-related" evidence="1">
    <location>
        <begin position="118"/>
        <end position="400"/>
    </location>
</feature>
<keyword evidence="3" id="KW-1185">Reference proteome</keyword>
<gene>
    <name evidence="2" type="ORF">PVT68_14080</name>
</gene>
<dbReference type="Pfam" id="PF00144">
    <property type="entry name" value="Beta-lactamase"/>
    <property type="match status" value="1"/>
</dbReference>
<proteinExistence type="predicted"/>
<sequence length="417" mass="46643">MTKKPTRQFFANVAGILSIGLMPTLVHAKVTLEPLVAQVGPESDVSVAIQNARWHMNDGDINVLTFRSMDTLFTTRKVARSGNPFALPREDRTLDFSYRFEGKTYTPDEFLDRTYTNAMLVMKDGKIVYENYLNNSKPDTHFMGWSMTKSLTSLLVGCALEEGRIRSLDDDITDYLPELKKGAYQGVSIRQVLQMRSGVDYEESYEFDSPGIAARNHIQALVKNVVRFADVARDIKRAHAPGEVFQYKTIDTAVLGLLLERVSGGSNLASYMASRLWEPLGAEFDGFFIMDGEPGIGREFSGAGFNAAMRDYARVGLMMLNQGKLNGKQIIPADWIKESTKPAGPEEGPIDYGYQWWTVSKTPAYSAIGLQGQFIFVDPSTNTVIVKLSYFPPNDKDEAAMRESFSFFEAASKWQPE</sequence>
<dbReference type="PANTHER" id="PTHR43283">
    <property type="entry name" value="BETA-LACTAMASE-RELATED"/>
    <property type="match status" value="1"/>
</dbReference>
<reference evidence="2 3" key="1">
    <citation type="submission" date="2023-02" db="EMBL/GenBank/DDBJ databases">
        <title>Description and genomic characterization of Microbulbifer bruguierae sp. nov., isolated from the sediment of mangrove plant Bruguiera sexangula.</title>
        <authorList>
            <person name="Long M."/>
        </authorList>
    </citation>
    <scope>NUCLEOTIDE SEQUENCE [LARGE SCALE GENOMIC DNA]</scope>
    <source>
        <strain evidence="2 3">H12</strain>
    </source>
</reference>
<dbReference type="InterPro" id="IPR012338">
    <property type="entry name" value="Beta-lactam/transpept-like"/>
</dbReference>
<keyword evidence="2" id="KW-0378">Hydrolase</keyword>
<protein>
    <submittedName>
        <fullName evidence="2">Serine hydrolase</fullName>
    </submittedName>
</protein>
<dbReference type="PANTHER" id="PTHR43283:SF14">
    <property type="entry name" value="BLL8153 PROTEIN"/>
    <property type="match status" value="1"/>
</dbReference>
<dbReference type="InterPro" id="IPR050789">
    <property type="entry name" value="Diverse_Enzym_Activities"/>
</dbReference>
<dbReference type="Gene3D" id="3.40.710.10">
    <property type="entry name" value="DD-peptidase/beta-lactamase superfamily"/>
    <property type="match status" value="1"/>
</dbReference>
<dbReference type="RefSeq" id="WP_280319076.1">
    <property type="nucleotide sequence ID" value="NZ_CP118605.1"/>
</dbReference>
<dbReference type="SUPFAM" id="SSF56601">
    <property type="entry name" value="beta-lactamase/transpeptidase-like"/>
    <property type="match status" value="1"/>
</dbReference>
<evidence type="ECO:0000313" key="2">
    <source>
        <dbReference type="EMBL" id="WGL15893.1"/>
    </source>
</evidence>
<organism evidence="2 3">
    <name type="scientific">Microbulbifer bruguierae</name>
    <dbReference type="NCBI Taxonomy" id="3029061"/>
    <lineage>
        <taxon>Bacteria</taxon>
        <taxon>Pseudomonadati</taxon>
        <taxon>Pseudomonadota</taxon>
        <taxon>Gammaproteobacteria</taxon>
        <taxon>Cellvibrionales</taxon>
        <taxon>Microbulbiferaceae</taxon>
        <taxon>Microbulbifer</taxon>
    </lineage>
</organism>
<dbReference type="EMBL" id="CP118605">
    <property type="protein sequence ID" value="WGL15893.1"/>
    <property type="molecule type" value="Genomic_DNA"/>
</dbReference>
<dbReference type="Proteomes" id="UP001236500">
    <property type="component" value="Chromosome"/>
</dbReference>
<name>A0ABY8NAG3_9GAMM</name>
<evidence type="ECO:0000259" key="1">
    <source>
        <dbReference type="Pfam" id="PF00144"/>
    </source>
</evidence>
<dbReference type="InterPro" id="IPR001466">
    <property type="entry name" value="Beta-lactam-related"/>
</dbReference>